<sequence>MAILQAADGARHTHTHSHRERDRDRDRDAERIRETDPERHTERSRKVRRRAAAGAPPPPRGSAASASSLDDEEKLGHSRGEKKVTVAARAGAGAVVTPDLGRGLAVERAEEELDAASLRRRRLDRLEGQQQQHRSSRHQLSSEEEDVLISRPKSLHTQSQNMTTESHATRSSRRDTTGASASDGHKRRGHKDEEKRQRRKKRDGDGEDAPAQYVYGAPAEKAKAVTTTVRVSETRRLGRDGESDEEERVTRSKTVRDKPREKKIKVIYVMRDEPKTSKYKEPRVKTVKEDRLRESESSVHRSRAHQSRRKSVVESLPPSPPRRHISSRILHSEARPTLKRSNTTSSHVPSTRSHIPSTAGTSPTAKRSSFIGSFFGPGIQQHNHEPEKLVECLTCLSDDVPRSKSAKLKCGHRMCHSCLKRIFRLSVNDPQHMPPKCCTADHIPLKHVEKLFDINFKKNWNRKFQEFSTKNRIYCPARRCGEWIKPGNMHKEDGRKYGKCGRCKTKVCCLCNGKWHGTKDCPKDEETNRLLETAKQAGWQRCYNCRTMVELKEGCNHMTCRCAAEFCMICGLKWKSCNCPWFNYEAVEEDRLNHMRIPHDMPNPLNGGGHPNLPPNDNQPRRIRRPRPATYHEELTERQRQERRDEALARRMQRAALNGDNDLNLNEDDNNYQGGIGDIHGVGNGAAHFMNQDYVRAAHNILTGNFDQANRAANYVMGVANARTPRRAMNERYPVPGPGAGDGGARGGRRSPPPPPPAPPPVLRRHTMREQAYNDALPRERAAERIVPRRSRTDYEAEAAVHAPLGRSESPCAFTLVSKF</sequence>
<feature type="domain" description="RING-type" evidence="10">
    <location>
        <begin position="388"/>
        <end position="588"/>
    </location>
</feature>
<reference evidence="11" key="1">
    <citation type="submission" date="2021-02" db="EMBL/GenBank/DDBJ databases">
        <title>Genome sequence Cadophora malorum strain M34.</title>
        <authorList>
            <person name="Stefanovic E."/>
            <person name="Vu D."/>
            <person name="Scully C."/>
            <person name="Dijksterhuis J."/>
            <person name="Roader J."/>
            <person name="Houbraken J."/>
        </authorList>
    </citation>
    <scope>NUCLEOTIDE SEQUENCE</scope>
    <source>
        <strain evidence="11">M34</strain>
    </source>
</reference>
<keyword evidence="5" id="KW-0677">Repeat</keyword>
<feature type="region of interest" description="Disordered" evidence="9">
    <location>
        <begin position="277"/>
        <end position="366"/>
    </location>
</feature>
<feature type="compositionally biased region" description="Basic and acidic residues" evidence="9">
    <location>
        <begin position="630"/>
        <end position="643"/>
    </location>
</feature>
<accession>A0A8H7TE40</accession>
<evidence type="ECO:0000256" key="7">
    <source>
        <dbReference type="ARBA" id="ARBA00022786"/>
    </source>
</evidence>
<feature type="compositionally biased region" description="Low complexity" evidence="9">
    <location>
        <begin position="85"/>
        <end position="97"/>
    </location>
</feature>
<feature type="region of interest" description="Disordered" evidence="9">
    <location>
        <begin position="602"/>
        <end position="643"/>
    </location>
</feature>
<evidence type="ECO:0000256" key="2">
    <source>
        <dbReference type="ARBA" id="ARBA00012251"/>
    </source>
</evidence>
<feature type="compositionally biased region" description="Basic and acidic residues" evidence="9">
    <location>
        <begin position="232"/>
        <end position="241"/>
    </location>
</feature>
<protein>
    <recommendedName>
        <fullName evidence="2">RBR-type E3 ubiquitin transferase</fullName>
        <ecNumber evidence="2">2.3.2.31</ecNumber>
    </recommendedName>
</protein>
<feature type="compositionally biased region" description="Basic residues" evidence="9">
    <location>
        <begin position="42"/>
        <end position="51"/>
    </location>
</feature>
<dbReference type="InterPro" id="IPR013083">
    <property type="entry name" value="Znf_RING/FYVE/PHD"/>
</dbReference>
<evidence type="ECO:0000313" key="12">
    <source>
        <dbReference type="Proteomes" id="UP000664132"/>
    </source>
</evidence>
<evidence type="ECO:0000256" key="4">
    <source>
        <dbReference type="ARBA" id="ARBA00022723"/>
    </source>
</evidence>
<feature type="compositionally biased region" description="Pro residues" evidence="9">
    <location>
        <begin position="751"/>
        <end position="762"/>
    </location>
</feature>
<dbReference type="PROSITE" id="PS51873">
    <property type="entry name" value="TRIAD"/>
    <property type="match status" value="1"/>
</dbReference>
<keyword evidence="4" id="KW-0479">Metal-binding</keyword>
<dbReference type="EC" id="2.3.2.31" evidence="2"/>
<feature type="compositionally biased region" description="Basic and acidic residues" evidence="9">
    <location>
        <begin position="74"/>
        <end position="84"/>
    </location>
</feature>
<dbReference type="InterPro" id="IPR031127">
    <property type="entry name" value="E3_UB_ligase_RBR"/>
</dbReference>
<evidence type="ECO:0000256" key="8">
    <source>
        <dbReference type="ARBA" id="ARBA00022833"/>
    </source>
</evidence>
<dbReference type="PROSITE" id="PS00518">
    <property type="entry name" value="ZF_RING_1"/>
    <property type="match status" value="1"/>
</dbReference>
<keyword evidence="12" id="KW-1185">Reference proteome</keyword>
<evidence type="ECO:0000256" key="6">
    <source>
        <dbReference type="ARBA" id="ARBA00022771"/>
    </source>
</evidence>
<feature type="compositionally biased region" description="Polar residues" evidence="9">
    <location>
        <begin position="339"/>
        <end position="366"/>
    </location>
</feature>
<evidence type="ECO:0000256" key="1">
    <source>
        <dbReference type="ARBA" id="ARBA00001798"/>
    </source>
</evidence>
<feature type="compositionally biased region" description="Basic residues" evidence="9">
    <location>
        <begin position="300"/>
        <end position="310"/>
    </location>
</feature>
<organism evidence="11 12">
    <name type="scientific">Cadophora malorum</name>
    <dbReference type="NCBI Taxonomy" id="108018"/>
    <lineage>
        <taxon>Eukaryota</taxon>
        <taxon>Fungi</taxon>
        <taxon>Dikarya</taxon>
        <taxon>Ascomycota</taxon>
        <taxon>Pezizomycotina</taxon>
        <taxon>Leotiomycetes</taxon>
        <taxon>Helotiales</taxon>
        <taxon>Ploettnerulaceae</taxon>
        <taxon>Cadophora</taxon>
    </lineage>
</organism>
<comment type="catalytic activity">
    <reaction evidence="1">
        <text>[E2 ubiquitin-conjugating enzyme]-S-ubiquitinyl-L-cysteine + [acceptor protein]-L-lysine = [E2 ubiquitin-conjugating enzyme]-L-cysteine + [acceptor protein]-N(6)-ubiquitinyl-L-lysine.</text>
        <dbReference type="EC" id="2.3.2.31"/>
    </reaction>
</comment>
<dbReference type="CDD" id="cd22584">
    <property type="entry name" value="Rcat_RBR_unk"/>
    <property type="match status" value="1"/>
</dbReference>
<evidence type="ECO:0000313" key="11">
    <source>
        <dbReference type="EMBL" id="KAG4417967.1"/>
    </source>
</evidence>
<gene>
    <name evidence="11" type="ORF">IFR04_008934</name>
</gene>
<feature type="compositionally biased region" description="Basic and acidic residues" evidence="9">
    <location>
        <begin position="248"/>
        <end position="258"/>
    </location>
</feature>
<keyword evidence="7" id="KW-0833">Ubl conjugation pathway</keyword>
<keyword evidence="8" id="KW-0862">Zinc</keyword>
<feature type="compositionally biased region" description="Basic and acidic residues" evidence="9">
    <location>
        <begin position="777"/>
        <end position="795"/>
    </location>
</feature>
<dbReference type="InterPro" id="IPR002867">
    <property type="entry name" value="IBR_dom"/>
</dbReference>
<dbReference type="GO" id="GO:0008270">
    <property type="term" value="F:zinc ion binding"/>
    <property type="evidence" value="ECO:0007669"/>
    <property type="project" value="UniProtKB-KW"/>
</dbReference>
<dbReference type="Gene3D" id="1.20.120.1750">
    <property type="match status" value="1"/>
</dbReference>
<feature type="compositionally biased region" description="Polar residues" evidence="9">
    <location>
        <begin position="155"/>
        <end position="166"/>
    </location>
</feature>
<proteinExistence type="predicted"/>
<dbReference type="GO" id="GO:0061630">
    <property type="term" value="F:ubiquitin protein ligase activity"/>
    <property type="evidence" value="ECO:0007669"/>
    <property type="project" value="UniProtKB-EC"/>
</dbReference>
<keyword evidence="3" id="KW-0808">Transferase</keyword>
<feature type="region of interest" description="Disordered" evidence="9">
    <location>
        <begin position="1"/>
        <end position="105"/>
    </location>
</feature>
<dbReference type="AlphaFoldDB" id="A0A8H7TE40"/>
<comment type="caution">
    <text evidence="11">The sequence shown here is derived from an EMBL/GenBank/DDBJ whole genome shotgun (WGS) entry which is preliminary data.</text>
</comment>
<dbReference type="InterPro" id="IPR044066">
    <property type="entry name" value="TRIAD_supradom"/>
</dbReference>
<feature type="region of interest" description="Disordered" evidence="9">
    <location>
        <begin position="124"/>
        <end position="258"/>
    </location>
</feature>
<dbReference type="Pfam" id="PF01485">
    <property type="entry name" value="IBR"/>
    <property type="match status" value="1"/>
</dbReference>
<evidence type="ECO:0000256" key="5">
    <source>
        <dbReference type="ARBA" id="ARBA00022737"/>
    </source>
</evidence>
<dbReference type="InterPro" id="IPR017907">
    <property type="entry name" value="Znf_RING_CS"/>
</dbReference>
<dbReference type="OrthoDB" id="9977870at2759"/>
<evidence type="ECO:0000256" key="9">
    <source>
        <dbReference type="SAM" id="MobiDB-lite"/>
    </source>
</evidence>
<dbReference type="GO" id="GO:0016567">
    <property type="term" value="P:protein ubiquitination"/>
    <property type="evidence" value="ECO:0007669"/>
    <property type="project" value="InterPro"/>
</dbReference>
<dbReference type="PANTHER" id="PTHR11685">
    <property type="entry name" value="RBR FAMILY RING FINGER AND IBR DOMAIN-CONTAINING"/>
    <property type="match status" value="1"/>
</dbReference>
<feature type="compositionally biased region" description="Basic and acidic residues" evidence="9">
    <location>
        <begin position="19"/>
        <end position="41"/>
    </location>
</feature>
<feature type="region of interest" description="Disordered" evidence="9">
    <location>
        <begin position="727"/>
        <end position="795"/>
    </location>
</feature>
<evidence type="ECO:0000259" key="10">
    <source>
        <dbReference type="PROSITE" id="PS51873"/>
    </source>
</evidence>
<dbReference type="Gene3D" id="3.30.40.10">
    <property type="entry name" value="Zinc/RING finger domain, C3HC4 (zinc finger)"/>
    <property type="match status" value="1"/>
</dbReference>
<name>A0A8H7TE40_9HELO</name>
<dbReference type="EMBL" id="JAFJYH010000141">
    <property type="protein sequence ID" value="KAG4417967.1"/>
    <property type="molecule type" value="Genomic_DNA"/>
</dbReference>
<keyword evidence="6" id="KW-0863">Zinc-finger</keyword>
<feature type="compositionally biased region" description="Basic and acidic residues" evidence="9">
    <location>
        <begin position="277"/>
        <end position="299"/>
    </location>
</feature>
<dbReference type="Proteomes" id="UP000664132">
    <property type="component" value="Unassembled WGS sequence"/>
</dbReference>
<dbReference type="SUPFAM" id="SSF57850">
    <property type="entry name" value="RING/U-box"/>
    <property type="match status" value="3"/>
</dbReference>
<evidence type="ECO:0000256" key="3">
    <source>
        <dbReference type="ARBA" id="ARBA00022679"/>
    </source>
</evidence>
<dbReference type="CDD" id="cd20335">
    <property type="entry name" value="BRcat_RBR"/>
    <property type="match status" value="1"/>
</dbReference>